<dbReference type="OrthoDB" id="193931at2759"/>
<dbReference type="GO" id="GO:0005737">
    <property type="term" value="C:cytoplasm"/>
    <property type="evidence" value="ECO:0007669"/>
    <property type="project" value="TreeGrafter"/>
</dbReference>
<sequence>MSHLRFTHLAPVAIKVIEKSRCTTDAYVRRTLRREGRLLQQLRHASLIQLLEILETEHAYYLALELCPGDGLLGHIGSTGRLSESVARRYAAQLLAGVAYLHKNGVMHRSVVGFLQPCLVVA</sequence>
<dbReference type="PROSITE" id="PS50011">
    <property type="entry name" value="PROTEIN_KINASE_DOM"/>
    <property type="match status" value="1"/>
</dbReference>
<dbReference type="PANTHER" id="PTHR24346">
    <property type="entry name" value="MAP/MICROTUBULE AFFINITY-REGULATING KINASE"/>
    <property type="match status" value="1"/>
</dbReference>
<dbReference type="SUPFAM" id="SSF56112">
    <property type="entry name" value="Protein kinase-like (PK-like)"/>
    <property type="match status" value="1"/>
</dbReference>
<organism evidence="4 5">
    <name type="scientific">Protopolystoma xenopodis</name>
    <dbReference type="NCBI Taxonomy" id="117903"/>
    <lineage>
        <taxon>Eukaryota</taxon>
        <taxon>Metazoa</taxon>
        <taxon>Spiralia</taxon>
        <taxon>Lophotrochozoa</taxon>
        <taxon>Platyhelminthes</taxon>
        <taxon>Monogenea</taxon>
        <taxon>Polyopisthocotylea</taxon>
        <taxon>Polystomatidea</taxon>
        <taxon>Polystomatidae</taxon>
        <taxon>Protopolystoma</taxon>
    </lineage>
</organism>
<evidence type="ECO:0000256" key="2">
    <source>
        <dbReference type="ARBA" id="ARBA00022840"/>
    </source>
</evidence>
<proteinExistence type="predicted"/>
<evidence type="ECO:0000259" key="3">
    <source>
        <dbReference type="PROSITE" id="PS50011"/>
    </source>
</evidence>
<dbReference type="SMART" id="SM00220">
    <property type="entry name" value="S_TKc"/>
    <property type="match status" value="1"/>
</dbReference>
<gene>
    <name evidence="4" type="ORF">PXEA_LOCUS25951</name>
</gene>
<dbReference type="InterPro" id="IPR011009">
    <property type="entry name" value="Kinase-like_dom_sf"/>
</dbReference>
<dbReference type="AlphaFoldDB" id="A0A3S5ABD7"/>
<evidence type="ECO:0000256" key="1">
    <source>
        <dbReference type="ARBA" id="ARBA00022741"/>
    </source>
</evidence>
<dbReference type="Pfam" id="PF00069">
    <property type="entry name" value="Pkinase"/>
    <property type="match status" value="1"/>
</dbReference>
<dbReference type="Gene3D" id="1.10.510.10">
    <property type="entry name" value="Transferase(Phosphotransferase) domain 1"/>
    <property type="match status" value="1"/>
</dbReference>
<evidence type="ECO:0000313" key="5">
    <source>
        <dbReference type="Proteomes" id="UP000784294"/>
    </source>
</evidence>
<keyword evidence="2" id="KW-0067">ATP-binding</keyword>
<dbReference type="Proteomes" id="UP000784294">
    <property type="component" value="Unassembled WGS sequence"/>
</dbReference>
<reference evidence="4" key="1">
    <citation type="submission" date="2018-11" db="EMBL/GenBank/DDBJ databases">
        <authorList>
            <consortium name="Pathogen Informatics"/>
        </authorList>
    </citation>
    <scope>NUCLEOTIDE SEQUENCE</scope>
</reference>
<feature type="domain" description="Protein kinase" evidence="3">
    <location>
        <begin position="1"/>
        <end position="122"/>
    </location>
</feature>
<keyword evidence="1" id="KW-0547">Nucleotide-binding</keyword>
<dbReference type="PANTHER" id="PTHR24346:SF79">
    <property type="entry name" value="PROTEIN KINASE DOMAIN-CONTAINING PROTEIN"/>
    <property type="match status" value="1"/>
</dbReference>
<dbReference type="GO" id="GO:0035556">
    <property type="term" value="P:intracellular signal transduction"/>
    <property type="evidence" value="ECO:0007669"/>
    <property type="project" value="TreeGrafter"/>
</dbReference>
<dbReference type="EMBL" id="CAAALY010244276">
    <property type="protein sequence ID" value="VEL32511.1"/>
    <property type="molecule type" value="Genomic_DNA"/>
</dbReference>
<dbReference type="GO" id="GO:0005524">
    <property type="term" value="F:ATP binding"/>
    <property type="evidence" value="ECO:0007669"/>
    <property type="project" value="UniProtKB-KW"/>
</dbReference>
<accession>A0A3S5ABD7</accession>
<evidence type="ECO:0000313" key="4">
    <source>
        <dbReference type="EMBL" id="VEL32511.1"/>
    </source>
</evidence>
<dbReference type="GO" id="GO:0004674">
    <property type="term" value="F:protein serine/threonine kinase activity"/>
    <property type="evidence" value="ECO:0007669"/>
    <property type="project" value="TreeGrafter"/>
</dbReference>
<dbReference type="InterPro" id="IPR000719">
    <property type="entry name" value="Prot_kinase_dom"/>
</dbReference>
<comment type="caution">
    <text evidence="4">The sequence shown here is derived from an EMBL/GenBank/DDBJ whole genome shotgun (WGS) entry which is preliminary data.</text>
</comment>
<keyword evidence="5" id="KW-1185">Reference proteome</keyword>
<name>A0A3S5ABD7_9PLAT</name>
<protein>
    <recommendedName>
        <fullName evidence="3">Protein kinase domain-containing protein</fullName>
    </recommendedName>
</protein>